<dbReference type="AlphaFoldDB" id="A0AAD6VL77"/>
<feature type="compositionally biased region" description="Polar residues" evidence="1">
    <location>
        <begin position="43"/>
        <end position="52"/>
    </location>
</feature>
<keyword evidence="4" id="KW-1185">Reference proteome</keyword>
<keyword evidence="2" id="KW-1133">Transmembrane helix</keyword>
<protein>
    <submittedName>
        <fullName evidence="3">Uncharacterized protein</fullName>
    </submittedName>
</protein>
<evidence type="ECO:0000313" key="3">
    <source>
        <dbReference type="EMBL" id="KAJ7216096.1"/>
    </source>
</evidence>
<feature type="region of interest" description="Disordered" evidence="1">
    <location>
        <begin position="518"/>
        <end position="546"/>
    </location>
</feature>
<accession>A0AAD6VL77</accession>
<keyword evidence="2" id="KW-0472">Membrane</keyword>
<dbReference type="Proteomes" id="UP001219525">
    <property type="component" value="Unassembled WGS sequence"/>
</dbReference>
<feature type="compositionally biased region" description="Basic and acidic residues" evidence="1">
    <location>
        <begin position="519"/>
        <end position="531"/>
    </location>
</feature>
<reference evidence="3" key="1">
    <citation type="submission" date="2023-03" db="EMBL/GenBank/DDBJ databases">
        <title>Massive genome expansion in bonnet fungi (Mycena s.s.) driven by repeated elements and novel gene families across ecological guilds.</title>
        <authorList>
            <consortium name="Lawrence Berkeley National Laboratory"/>
            <person name="Harder C.B."/>
            <person name="Miyauchi S."/>
            <person name="Viragh M."/>
            <person name="Kuo A."/>
            <person name="Thoen E."/>
            <person name="Andreopoulos B."/>
            <person name="Lu D."/>
            <person name="Skrede I."/>
            <person name="Drula E."/>
            <person name="Henrissat B."/>
            <person name="Morin E."/>
            <person name="Kohler A."/>
            <person name="Barry K."/>
            <person name="LaButti K."/>
            <person name="Morin E."/>
            <person name="Salamov A."/>
            <person name="Lipzen A."/>
            <person name="Mereny Z."/>
            <person name="Hegedus B."/>
            <person name="Baldrian P."/>
            <person name="Stursova M."/>
            <person name="Weitz H."/>
            <person name="Taylor A."/>
            <person name="Grigoriev I.V."/>
            <person name="Nagy L.G."/>
            <person name="Martin F."/>
            <person name="Kauserud H."/>
        </authorList>
    </citation>
    <scope>NUCLEOTIDE SEQUENCE</scope>
    <source>
        <strain evidence="3">9144</strain>
    </source>
</reference>
<evidence type="ECO:0000313" key="4">
    <source>
        <dbReference type="Proteomes" id="UP001219525"/>
    </source>
</evidence>
<feature type="compositionally biased region" description="Low complexity" evidence="1">
    <location>
        <begin position="53"/>
        <end position="72"/>
    </location>
</feature>
<sequence length="593" mass="61032">MPFVVANANGPNERVAQSATHPPAVVASTTPPLPNGAAHETDSVTGTLPDTLSAQLTTSPPAATPTPSAQDPAQDRPAPESASTTSPTSSTNSAINDAAPASPAAPSTDASTQITISTTQLAQGPAASPALGSANQSSGSSLTDSLLISPPGVTSLSTSPSSSLTTPPLGPSSSGTDSLAPPGAILNSAASSPSTTSSASTSSGGPTTSFGSTSASSGGTSFLQNKGAVIGVATAGSLLLVIFLIYVLTRVQRARRRRQFDREMDESFQEAMDKAAAGWRRSPSPDYSANAAALERAPSALSMHSAASFGAYAQPPLAVPQQQYSHGGFVAHPEYASAEYWAAAQAGPPAVALAAHGPGMGAWMGQPQQHATPAYVPPGTGWAGPGFVREPPQSAAIQFHPEAQGPPRDYLSHYTTPPPAADPGYGSPVSPASMLNPFDSTEERALKVVVSFGLGFRYHNGVLGRFMLPGAGNDPVGLGMLGQARYAKEWSAKRMCDNFSIERPRLAQATALYSGAVRPDTRGVQHGRTDRPCSSSSTPQPVTQIRKTSPRYFSKNIKISDKVKALYPWIHIKTGGNLAELCQFPNRDGILGS</sequence>
<feature type="transmembrane region" description="Helical" evidence="2">
    <location>
        <begin position="227"/>
        <end position="248"/>
    </location>
</feature>
<feature type="compositionally biased region" description="Low complexity" evidence="1">
    <location>
        <begin position="188"/>
        <end position="217"/>
    </location>
</feature>
<feature type="compositionally biased region" description="Polar residues" evidence="1">
    <location>
        <begin position="133"/>
        <end position="146"/>
    </location>
</feature>
<feature type="compositionally biased region" description="Polar residues" evidence="1">
    <location>
        <begin position="532"/>
        <end position="546"/>
    </location>
</feature>
<evidence type="ECO:0000256" key="1">
    <source>
        <dbReference type="SAM" id="MobiDB-lite"/>
    </source>
</evidence>
<feature type="compositionally biased region" description="Low complexity" evidence="1">
    <location>
        <begin position="79"/>
        <end position="112"/>
    </location>
</feature>
<keyword evidence="2" id="KW-0812">Transmembrane</keyword>
<gene>
    <name evidence="3" type="ORF">GGX14DRAFT_391760</name>
</gene>
<comment type="caution">
    <text evidence="3">The sequence shown here is derived from an EMBL/GenBank/DDBJ whole genome shotgun (WGS) entry which is preliminary data.</text>
</comment>
<organism evidence="3 4">
    <name type="scientific">Mycena pura</name>
    <dbReference type="NCBI Taxonomy" id="153505"/>
    <lineage>
        <taxon>Eukaryota</taxon>
        <taxon>Fungi</taxon>
        <taxon>Dikarya</taxon>
        <taxon>Basidiomycota</taxon>
        <taxon>Agaricomycotina</taxon>
        <taxon>Agaricomycetes</taxon>
        <taxon>Agaricomycetidae</taxon>
        <taxon>Agaricales</taxon>
        <taxon>Marasmiineae</taxon>
        <taxon>Mycenaceae</taxon>
        <taxon>Mycena</taxon>
    </lineage>
</organism>
<feature type="compositionally biased region" description="Low complexity" evidence="1">
    <location>
        <begin position="149"/>
        <end position="176"/>
    </location>
</feature>
<feature type="compositionally biased region" description="Polar residues" evidence="1">
    <location>
        <begin position="113"/>
        <end position="122"/>
    </location>
</feature>
<proteinExistence type="predicted"/>
<feature type="region of interest" description="Disordered" evidence="1">
    <location>
        <begin position="1"/>
        <end position="217"/>
    </location>
</feature>
<evidence type="ECO:0000256" key="2">
    <source>
        <dbReference type="SAM" id="Phobius"/>
    </source>
</evidence>
<dbReference type="EMBL" id="JARJCW010000016">
    <property type="protein sequence ID" value="KAJ7216096.1"/>
    <property type="molecule type" value="Genomic_DNA"/>
</dbReference>
<name>A0AAD6VL77_9AGAR</name>